<dbReference type="GO" id="GO:0005634">
    <property type="term" value="C:nucleus"/>
    <property type="evidence" value="ECO:0007669"/>
    <property type="project" value="UniProtKB-SubCell"/>
</dbReference>
<dbReference type="Pfam" id="PF07776">
    <property type="entry name" value="zf-AD"/>
    <property type="match status" value="1"/>
</dbReference>
<dbReference type="Pfam" id="PF00096">
    <property type="entry name" value="zf-C2H2"/>
    <property type="match status" value="6"/>
</dbReference>
<reference evidence="17" key="2">
    <citation type="submission" date="2021-08" db="EMBL/GenBank/DDBJ databases">
        <authorList>
            <person name="Eriksson T."/>
        </authorList>
    </citation>
    <scope>NUCLEOTIDE SEQUENCE</scope>
    <source>
        <strain evidence="17">Stoneville</strain>
        <tissue evidence="17">Whole head</tissue>
    </source>
</reference>
<dbReference type="PROSITE" id="PS00028">
    <property type="entry name" value="ZINC_FINGER_C2H2_1"/>
    <property type="match status" value="10"/>
</dbReference>
<dbReference type="GO" id="GO:0098609">
    <property type="term" value="P:cell-cell adhesion"/>
    <property type="evidence" value="ECO:0007669"/>
    <property type="project" value="TreeGrafter"/>
</dbReference>
<feature type="binding site" evidence="12">
    <location>
        <position position="413"/>
    </location>
    <ligand>
        <name>Zn(2+)</name>
        <dbReference type="ChEBI" id="CHEBI:29105"/>
    </ligand>
</feature>
<dbReference type="EMBL" id="JABDTM020024222">
    <property type="protein sequence ID" value="KAH0814511.1"/>
    <property type="molecule type" value="Genomic_DNA"/>
</dbReference>
<feature type="binding site" evidence="12">
    <location>
        <position position="463"/>
    </location>
    <ligand>
        <name>Zn(2+)</name>
        <dbReference type="ChEBI" id="CHEBI:29105"/>
    </ligand>
</feature>
<evidence type="ECO:0000313" key="18">
    <source>
        <dbReference type="Proteomes" id="UP000719412"/>
    </source>
</evidence>
<sequence length="1299" mass="148628">MSRDKDLSPYIPPLKPIFESKLFRRRADSKEQLGDYYDFEDVDYELDQTTISQNQQHQASRVTTNMSLDSMLCARCGDGFEPHEKIVNSTGQLWHQQCFVCAQCFQEFEDGIFYEYDDRKYCERDFQILFAPCCGKCNSFIIGRVIKAMNASWHPECFRCEMCETELADTGFIKNAGRALCHECNAKVKAIGSGKHVCHKCHALIDDKPLKFRGEMYHPYHFNCTNCGIELDYTAREVRSRPGFAANDMNELYCLRCHDKMGIPICGACRRPIEERVVTALGKHWHVEHFVCAKCEKPFFGHRHYEKKGLAYCETHYHQLFGNLCFVCNQVIAGDVFTALNKAWCVHHFACSVCDQKMNQKTKFYECDLKPVCKKCYDKFPAELRRRLKRQHEAMPPRNRANILRAMNICRFCLTEDGPLTNINERQPKDNKQTVPLPLQLMACVAIEVFENDGMPQMICKTCRAQTLQAYTFKTNCKKADDALKVFLATGSLLRPWTQEEIVEQARTFQATKRAVDRAEEVKSKKIKNETPEVITLNYSNNLSQSNSEEETVLNEQSDAPVYEHDESAEQSDQRMDDEDFMNLEEESVLNPTLKVNQVKTDCYPCPHCERSFPLKQLLDLHKANHTRERNYNCDECSKAFFTKYDLSKHMLTHTGCKPFTCVVCQKSFSRESLLHRHEKVHIDVPKYLCSQCDRTFLTGEDLDAHTAKHKKKRPFMCNICQKSFVFKQGLERHEQTHSNVKPHKCNYCEASFTSAIKLTRHVTSHAGLRPYPCKMCGRTFLLSHHLTRHMRSHYAAHQSEAFLPPIGQHKCDICSMSFRRKDSLINHSAIHSMVNLKCVICNTEFDNVVKVKEHITTHLSDLPFPCEKCDYSFETQEQLEDHELKHAEMEYEEQIEQEVMAEARQAAGVRESNDEDNSDYSGDDIAEFTITNDMNNPEVVRRSKRVTKIKNYAEFLKDELGSDMEDSGEAQPNEPEEAESAEEVETQPTEETEEDAIKPIVRSEGTKVYSRKNVPDRPKVLPQINLDQSNVVPLSRITQPHTINTLDNLSKDISKFPDKEVFNMKIGDKTVTVQKLLLTKEQMKAMAKEGKIEKKGNTLLLKKSATQSFQSVSLETIFGGSKAEAALKTQPKKTYQRKSMSSAEDTESAAVTLNEQLSLPDEMISLIDVLQIVASIDCFKCVSINHDYMPCEDPFHNNYTLDVFESPCMGGRKGRDGLFPATACIKITGIFDDNGDTITVRGCALDSGTLTTDTEIVRMSHCGGFFYDNRYHSISNFKLILKSPFSDMQGVASKAVTT</sequence>
<dbReference type="GO" id="GO:2001046">
    <property type="term" value="P:positive regulation of integrin-mediated signaling pathway"/>
    <property type="evidence" value="ECO:0007669"/>
    <property type="project" value="TreeGrafter"/>
</dbReference>
<feature type="binding site" evidence="12">
    <location>
        <position position="460"/>
    </location>
    <ligand>
        <name>Zn(2+)</name>
        <dbReference type="ChEBI" id="CHEBI:29105"/>
    </ligand>
</feature>
<dbReference type="Proteomes" id="UP000719412">
    <property type="component" value="Unassembled WGS sequence"/>
</dbReference>
<dbReference type="PROSITE" id="PS51915">
    <property type="entry name" value="ZAD"/>
    <property type="match status" value="1"/>
</dbReference>
<evidence type="ECO:0000256" key="4">
    <source>
        <dbReference type="ARBA" id="ARBA00022737"/>
    </source>
</evidence>
<dbReference type="FunFam" id="2.10.110.10:FF:000094">
    <property type="entry name" value="LIM domain-containing protein"/>
    <property type="match status" value="1"/>
</dbReference>
<evidence type="ECO:0000256" key="12">
    <source>
        <dbReference type="PROSITE-ProRule" id="PRU01263"/>
    </source>
</evidence>
<evidence type="ECO:0000256" key="10">
    <source>
        <dbReference type="PROSITE-ProRule" id="PRU00042"/>
    </source>
</evidence>
<dbReference type="Pfam" id="PF00412">
    <property type="entry name" value="LIM"/>
    <property type="match status" value="5"/>
</dbReference>
<dbReference type="CDD" id="cd09332">
    <property type="entry name" value="LIM2_PINCH"/>
    <property type="match status" value="1"/>
</dbReference>
<dbReference type="CDD" id="cd09331">
    <property type="entry name" value="LIM1_PINCH"/>
    <property type="match status" value="1"/>
</dbReference>
<feature type="domain" description="C2H2-type" evidence="15">
    <location>
        <begin position="688"/>
        <end position="715"/>
    </location>
</feature>
<feature type="domain" description="C2H2-type" evidence="15">
    <location>
        <begin position="660"/>
        <end position="682"/>
    </location>
</feature>
<keyword evidence="7" id="KW-0965">Cell junction</keyword>
<dbReference type="GO" id="GO:0005911">
    <property type="term" value="C:cell-cell junction"/>
    <property type="evidence" value="ECO:0007669"/>
    <property type="project" value="TreeGrafter"/>
</dbReference>
<dbReference type="FunFam" id="3.30.160.60:FF:000145">
    <property type="entry name" value="Zinc finger protein 574"/>
    <property type="match status" value="2"/>
</dbReference>
<proteinExistence type="predicted"/>
<dbReference type="GO" id="GO:0045216">
    <property type="term" value="P:cell-cell junction organization"/>
    <property type="evidence" value="ECO:0007669"/>
    <property type="project" value="TreeGrafter"/>
</dbReference>
<dbReference type="FunFam" id="2.10.110.10:FF:000092">
    <property type="entry name" value="LIM domain-containing protein"/>
    <property type="match status" value="1"/>
</dbReference>
<dbReference type="InterPro" id="IPR013087">
    <property type="entry name" value="Znf_C2H2_type"/>
</dbReference>
<dbReference type="SUPFAM" id="SSF57716">
    <property type="entry name" value="Glucocorticoid receptor-like (DNA-binding domain)"/>
    <property type="match status" value="7"/>
</dbReference>
<gene>
    <name evidence="17" type="ORF">GEV33_008279</name>
</gene>
<feature type="domain" description="LIM zinc-binding" evidence="14">
    <location>
        <begin position="134"/>
        <end position="191"/>
    </location>
</feature>
<dbReference type="SUPFAM" id="SSF57667">
    <property type="entry name" value="beta-beta-alpha zinc fingers"/>
    <property type="match status" value="6"/>
</dbReference>
<dbReference type="SMART" id="SM00868">
    <property type="entry name" value="zf-AD"/>
    <property type="match status" value="1"/>
</dbReference>
<evidence type="ECO:0000256" key="5">
    <source>
        <dbReference type="ARBA" id="ARBA00022771"/>
    </source>
</evidence>
<feature type="domain" description="C2H2-type" evidence="15">
    <location>
        <begin position="772"/>
        <end position="799"/>
    </location>
</feature>
<feature type="compositionally biased region" description="Basic and acidic residues" evidence="13">
    <location>
        <begin position="562"/>
        <end position="575"/>
    </location>
</feature>
<keyword evidence="8 11" id="KW-0440">LIM domain</keyword>
<comment type="subcellular location">
    <subcellularLocation>
        <location evidence="2">Cell junction</location>
    </subcellularLocation>
    <subcellularLocation>
        <location evidence="1">Nucleus</location>
    </subcellularLocation>
</comment>
<dbReference type="PROSITE" id="PS00478">
    <property type="entry name" value="LIM_DOMAIN_1"/>
    <property type="match status" value="2"/>
</dbReference>
<dbReference type="GO" id="GO:0008270">
    <property type="term" value="F:zinc ion binding"/>
    <property type="evidence" value="ECO:0007669"/>
    <property type="project" value="UniProtKB-UniRule"/>
</dbReference>
<dbReference type="GO" id="GO:0005737">
    <property type="term" value="C:cytoplasm"/>
    <property type="evidence" value="ECO:0007669"/>
    <property type="project" value="TreeGrafter"/>
</dbReference>
<dbReference type="InterPro" id="IPR036236">
    <property type="entry name" value="Znf_C2H2_sf"/>
</dbReference>
<feature type="domain" description="C2H2-type" evidence="15">
    <location>
        <begin position="865"/>
        <end position="892"/>
    </location>
</feature>
<keyword evidence="6 11" id="KW-0862">Zinc</keyword>
<evidence type="ECO:0000256" key="1">
    <source>
        <dbReference type="ARBA" id="ARBA00004123"/>
    </source>
</evidence>
<feature type="region of interest" description="Disordered" evidence="13">
    <location>
        <begin position="958"/>
        <end position="997"/>
    </location>
</feature>
<protein>
    <submittedName>
        <fullName evidence="17">Uncharacterized protein</fullName>
    </submittedName>
</protein>
<evidence type="ECO:0000256" key="9">
    <source>
        <dbReference type="ARBA" id="ARBA00023242"/>
    </source>
</evidence>
<dbReference type="SMART" id="SM00132">
    <property type="entry name" value="LIM"/>
    <property type="match status" value="5"/>
</dbReference>
<evidence type="ECO:0000313" key="17">
    <source>
        <dbReference type="EMBL" id="KAH0814511.1"/>
    </source>
</evidence>
<evidence type="ECO:0000256" key="11">
    <source>
        <dbReference type="PROSITE-ProRule" id="PRU00125"/>
    </source>
</evidence>
<feature type="domain" description="LIM zinc-binding" evidence="14">
    <location>
        <begin position="324"/>
        <end position="383"/>
    </location>
</feature>
<evidence type="ECO:0000256" key="6">
    <source>
        <dbReference type="ARBA" id="ARBA00022833"/>
    </source>
</evidence>
<dbReference type="InterPro" id="IPR012934">
    <property type="entry name" value="Znf_AD"/>
</dbReference>
<dbReference type="PANTHER" id="PTHR24210:SF0">
    <property type="entry name" value="LIM DOMAIN-CONTAINING PROTEIN"/>
    <property type="match status" value="1"/>
</dbReference>
<feature type="domain" description="C2H2-type" evidence="15">
    <location>
        <begin position="632"/>
        <end position="659"/>
    </location>
</feature>
<feature type="domain" description="C2H2-type" evidence="15">
    <location>
        <begin position="837"/>
        <end position="864"/>
    </location>
</feature>
<feature type="region of interest" description="Disordered" evidence="13">
    <location>
        <begin position="904"/>
        <end position="924"/>
    </location>
</feature>
<evidence type="ECO:0000256" key="7">
    <source>
        <dbReference type="ARBA" id="ARBA00022949"/>
    </source>
</evidence>
<dbReference type="PROSITE" id="PS50157">
    <property type="entry name" value="ZINC_FINGER_C2H2_2"/>
    <property type="match status" value="10"/>
</dbReference>
<feature type="domain" description="LIM zinc-binding" evidence="14">
    <location>
        <begin position="71"/>
        <end position="132"/>
    </location>
</feature>
<dbReference type="FunFam" id="2.10.110.10:FF:000011">
    <property type="entry name" value="Lim and senescent cell antigen-like-containing"/>
    <property type="match status" value="1"/>
</dbReference>
<evidence type="ECO:0000256" key="2">
    <source>
        <dbReference type="ARBA" id="ARBA00004282"/>
    </source>
</evidence>
<dbReference type="FunFam" id="2.10.110.10:FF:000017">
    <property type="entry name" value="Lim and senescent cell antigen-like-containing"/>
    <property type="match status" value="1"/>
</dbReference>
<feature type="domain" description="C2H2-type" evidence="15">
    <location>
        <begin position="716"/>
        <end position="743"/>
    </location>
</feature>
<dbReference type="CDD" id="cd09334">
    <property type="entry name" value="LIM4_PINCH"/>
    <property type="match status" value="1"/>
</dbReference>
<dbReference type="FunFam" id="3.30.160.60:FF:000624">
    <property type="entry name" value="zinc finger protein 697"/>
    <property type="match status" value="1"/>
</dbReference>
<organism evidence="17 18">
    <name type="scientific">Tenebrio molitor</name>
    <name type="common">Yellow mealworm beetle</name>
    <dbReference type="NCBI Taxonomy" id="7067"/>
    <lineage>
        <taxon>Eukaryota</taxon>
        <taxon>Metazoa</taxon>
        <taxon>Ecdysozoa</taxon>
        <taxon>Arthropoda</taxon>
        <taxon>Hexapoda</taxon>
        <taxon>Insecta</taxon>
        <taxon>Pterygota</taxon>
        <taxon>Neoptera</taxon>
        <taxon>Endopterygota</taxon>
        <taxon>Coleoptera</taxon>
        <taxon>Polyphaga</taxon>
        <taxon>Cucujiformia</taxon>
        <taxon>Tenebrionidae</taxon>
        <taxon>Tenebrio</taxon>
    </lineage>
</organism>
<dbReference type="GO" id="GO:0032502">
    <property type="term" value="P:developmental process"/>
    <property type="evidence" value="ECO:0007669"/>
    <property type="project" value="UniProtKB-ARBA"/>
</dbReference>
<feature type="domain" description="ZAD" evidence="16">
    <location>
        <begin position="408"/>
        <end position="487"/>
    </location>
</feature>
<name>A0A8J6HI45_TENMO</name>
<keyword evidence="4" id="KW-0677">Repeat</keyword>
<dbReference type="GO" id="GO:1900026">
    <property type="term" value="P:positive regulation of substrate adhesion-dependent cell spreading"/>
    <property type="evidence" value="ECO:0007669"/>
    <property type="project" value="TreeGrafter"/>
</dbReference>
<keyword evidence="3 11" id="KW-0479">Metal-binding</keyword>
<feature type="domain" description="C2H2-type" evidence="15">
    <location>
        <begin position="744"/>
        <end position="771"/>
    </location>
</feature>
<dbReference type="CDD" id="cd09335">
    <property type="entry name" value="LIM5_PINCH"/>
    <property type="match status" value="1"/>
</dbReference>
<dbReference type="Gene3D" id="3.30.160.60">
    <property type="entry name" value="Classic Zinc Finger"/>
    <property type="match status" value="6"/>
</dbReference>
<dbReference type="CDD" id="cd09333">
    <property type="entry name" value="LIM3_PINCH"/>
    <property type="match status" value="1"/>
</dbReference>
<dbReference type="FunFam" id="3.30.160.60:FF:000202">
    <property type="entry name" value="Zinc finger protein 574"/>
    <property type="match status" value="1"/>
</dbReference>
<keyword evidence="18" id="KW-1185">Reference proteome</keyword>
<evidence type="ECO:0000259" key="16">
    <source>
        <dbReference type="PROSITE" id="PS51915"/>
    </source>
</evidence>
<keyword evidence="5 10" id="KW-0863">Zinc-finger</keyword>
<feature type="compositionally biased region" description="Acidic residues" evidence="13">
    <location>
        <begin position="914"/>
        <end position="924"/>
    </location>
</feature>
<comment type="caution">
    <text evidence="17">The sequence shown here is derived from an EMBL/GenBank/DDBJ whole genome shotgun (WGS) entry which is preliminary data.</text>
</comment>
<evidence type="ECO:0000259" key="14">
    <source>
        <dbReference type="PROSITE" id="PS50023"/>
    </source>
</evidence>
<dbReference type="GO" id="GO:0005925">
    <property type="term" value="C:focal adhesion"/>
    <property type="evidence" value="ECO:0007669"/>
    <property type="project" value="TreeGrafter"/>
</dbReference>
<reference evidence="17" key="1">
    <citation type="journal article" date="2020" name="J Insects Food Feed">
        <title>The yellow mealworm (Tenebrio molitor) genome: a resource for the emerging insects as food and feed industry.</title>
        <authorList>
            <person name="Eriksson T."/>
            <person name="Andere A."/>
            <person name="Kelstrup H."/>
            <person name="Emery V."/>
            <person name="Picard C."/>
        </authorList>
    </citation>
    <scope>NUCLEOTIDE SEQUENCE</scope>
    <source>
        <strain evidence="17">Stoneville</strain>
        <tissue evidence="17">Whole head</tissue>
    </source>
</reference>
<feature type="domain" description="C2H2-type" evidence="15">
    <location>
        <begin position="604"/>
        <end position="631"/>
    </location>
</feature>
<evidence type="ECO:0000256" key="8">
    <source>
        <dbReference type="ARBA" id="ARBA00023038"/>
    </source>
</evidence>
<dbReference type="SMART" id="SM00355">
    <property type="entry name" value="ZnF_C2H2"/>
    <property type="match status" value="10"/>
</dbReference>
<feature type="domain" description="LIM zinc-binding" evidence="14">
    <location>
        <begin position="264"/>
        <end position="323"/>
    </location>
</feature>
<dbReference type="Gene3D" id="2.10.110.10">
    <property type="entry name" value="Cysteine Rich Protein"/>
    <property type="match status" value="5"/>
</dbReference>
<dbReference type="InterPro" id="IPR017351">
    <property type="entry name" value="PINCH-1-4-like"/>
</dbReference>
<accession>A0A8J6HI45</accession>
<dbReference type="PROSITE" id="PS50023">
    <property type="entry name" value="LIM_DOMAIN_2"/>
    <property type="match status" value="4"/>
</dbReference>
<dbReference type="InterPro" id="IPR001781">
    <property type="entry name" value="Znf_LIM"/>
</dbReference>
<evidence type="ECO:0000259" key="15">
    <source>
        <dbReference type="PROSITE" id="PS50157"/>
    </source>
</evidence>
<feature type="compositionally biased region" description="Acidic residues" evidence="13">
    <location>
        <begin position="962"/>
        <end position="995"/>
    </location>
</feature>
<feature type="domain" description="C2H2-type" evidence="15">
    <location>
        <begin position="810"/>
        <end position="833"/>
    </location>
</feature>
<feature type="binding site" evidence="12">
    <location>
        <position position="410"/>
    </location>
    <ligand>
        <name>Zn(2+)</name>
        <dbReference type="ChEBI" id="CHEBI:29105"/>
    </ligand>
</feature>
<dbReference type="PANTHER" id="PTHR24210">
    <property type="entry name" value="LIM DOMAIN-CONTAINING PROTEIN"/>
    <property type="match status" value="1"/>
</dbReference>
<feature type="region of interest" description="Disordered" evidence="13">
    <location>
        <begin position="540"/>
        <end position="576"/>
    </location>
</feature>
<evidence type="ECO:0000256" key="3">
    <source>
        <dbReference type="ARBA" id="ARBA00022723"/>
    </source>
</evidence>
<dbReference type="InterPro" id="IPR047944">
    <property type="entry name" value="LIMS1/2-like_LIM1"/>
</dbReference>
<dbReference type="Gene3D" id="3.40.1800.20">
    <property type="match status" value="1"/>
</dbReference>
<keyword evidence="9" id="KW-0539">Nucleus</keyword>
<evidence type="ECO:0000256" key="13">
    <source>
        <dbReference type="SAM" id="MobiDB-lite"/>
    </source>
</evidence>